<dbReference type="PATRIC" id="fig|1237149.3.peg.5711"/>
<dbReference type="HAMAP" id="MF_00019">
    <property type="entry name" value="PlsX"/>
    <property type="match status" value="1"/>
</dbReference>
<evidence type="ECO:0000313" key="11">
    <source>
        <dbReference type="EMBL" id="ELR68217.1"/>
    </source>
</evidence>
<dbReference type="GO" id="GO:0043811">
    <property type="term" value="F:phosphate:acyl-[acyl carrier protein] acyltransferase activity"/>
    <property type="evidence" value="ECO:0007669"/>
    <property type="project" value="UniProtKB-UniRule"/>
</dbReference>
<gene>
    <name evidence="10" type="primary">plsX</name>
    <name evidence="11" type="ORF">C900_00632</name>
</gene>
<comment type="catalytic activity">
    <reaction evidence="1 10">
        <text>a fatty acyl-[ACP] + phosphate = an acyl phosphate + holo-[ACP]</text>
        <dbReference type="Rhea" id="RHEA:42292"/>
        <dbReference type="Rhea" id="RHEA-COMP:9685"/>
        <dbReference type="Rhea" id="RHEA-COMP:14125"/>
        <dbReference type="ChEBI" id="CHEBI:43474"/>
        <dbReference type="ChEBI" id="CHEBI:59918"/>
        <dbReference type="ChEBI" id="CHEBI:64479"/>
        <dbReference type="ChEBI" id="CHEBI:138651"/>
        <dbReference type="EC" id="2.3.1.274"/>
    </reaction>
</comment>
<accession>L8JLE7</accession>
<evidence type="ECO:0000256" key="2">
    <source>
        <dbReference type="ARBA" id="ARBA00022490"/>
    </source>
</evidence>
<evidence type="ECO:0000256" key="1">
    <source>
        <dbReference type="ARBA" id="ARBA00001232"/>
    </source>
</evidence>
<dbReference type="GO" id="GO:0006633">
    <property type="term" value="P:fatty acid biosynthetic process"/>
    <property type="evidence" value="ECO:0007669"/>
    <property type="project" value="UniProtKB-UniRule"/>
</dbReference>
<organism evidence="11 12">
    <name type="scientific">Fulvivirga imtechensis AK7</name>
    <dbReference type="NCBI Taxonomy" id="1237149"/>
    <lineage>
        <taxon>Bacteria</taxon>
        <taxon>Pseudomonadati</taxon>
        <taxon>Bacteroidota</taxon>
        <taxon>Cytophagia</taxon>
        <taxon>Cytophagales</taxon>
        <taxon>Fulvivirgaceae</taxon>
        <taxon>Fulvivirga</taxon>
    </lineage>
</organism>
<dbReference type="SUPFAM" id="SSF53659">
    <property type="entry name" value="Isocitrate/Isopropylmalate dehydrogenase-like"/>
    <property type="match status" value="1"/>
</dbReference>
<dbReference type="PANTHER" id="PTHR30100">
    <property type="entry name" value="FATTY ACID/PHOSPHOLIPID SYNTHESIS PROTEIN PLSX"/>
    <property type="match status" value="1"/>
</dbReference>
<dbReference type="OrthoDB" id="9806408at2"/>
<dbReference type="EMBL" id="AMZN01000129">
    <property type="protein sequence ID" value="ELR68217.1"/>
    <property type="molecule type" value="Genomic_DNA"/>
</dbReference>
<name>L8JLE7_9BACT</name>
<dbReference type="STRING" id="1237149.C900_00632"/>
<dbReference type="eggNOG" id="COG0416">
    <property type="taxonomic scope" value="Bacteria"/>
</dbReference>
<dbReference type="PANTHER" id="PTHR30100:SF1">
    <property type="entry name" value="PHOSPHATE ACYLTRANSFERASE"/>
    <property type="match status" value="1"/>
</dbReference>
<evidence type="ECO:0000256" key="3">
    <source>
        <dbReference type="ARBA" id="ARBA00022516"/>
    </source>
</evidence>
<evidence type="ECO:0000256" key="5">
    <source>
        <dbReference type="ARBA" id="ARBA00023098"/>
    </source>
</evidence>
<proteinExistence type="inferred from homology"/>
<comment type="function">
    <text evidence="10">Catalyzes the reversible formation of acyl-phosphate (acyl-PO(4)) from acyl-[acyl-carrier-protein] (acyl-ACP). This enzyme utilizes acyl-ACP as fatty acyl donor, but not acyl-CoA.</text>
</comment>
<comment type="caution">
    <text evidence="11">The sequence shown here is derived from an EMBL/GenBank/DDBJ whole genome shotgun (WGS) entry which is preliminary data.</text>
</comment>
<protein>
    <recommendedName>
        <fullName evidence="8 10">Phosphate acyltransferase</fullName>
        <ecNumber evidence="8 10">2.3.1.274</ecNumber>
    </recommendedName>
    <alternativeName>
        <fullName evidence="10">Acyl-ACP phosphotransacylase</fullName>
    </alternativeName>
    <alternativeName>
        <fullName evidence="10">Acyl-[acyl-carrier-protein]--phosphate acyltransferase</fullName>
    </alternativeName>
    <alternativeName>
        <fullName evidence="10">Phosphate-acyl-ACP acyltransferase</fullName>
    </alternativeName>
</protein>
<dbReference type="Pfam" id="PF02504">
    <property type="entry name" value="FA_synthesis"/>
    <property type="match status" value="1"/>
</dbReference>
<dbReference type="InterPro" id="IPR003664">
    <property type="entry name" value="FA_synthesis"/>
</dbReference>
<dbReference type="AlphaFoldDB" id="L8JLE7"/>
<reference evidence="11 12" key="1">
    <citation type="submission" date="2012-12" db="EMBL/GenBank/DDBJ databases">
        <title>Genome assembly of Fulvivirga imtechensis AK7.</title>
        <authorList>
            <person name="Nupur N."/>
            <person name="Khatri I."/>
            <person name="Kumar R."/>
            <person name="Subramanian S."/>
            <person name="Pinnaka A."/>
        </authorList>
    </citation>
    <scope>NUCLEOTIDE SEQUENCE [LARGE SCALE GENOMIC DNA]</scope>
    <source>
        <strain evidence="11 12">AK7</strain>
    </source>
</reference>
<dbReference type="RefSeq" id="WP_009583533.1">
    <property type="nucleotide sequence ID" value="NZ_AMZN01000129.1"/>
</dbReference>
<sequence length="313" mass="33718">MKIALDAMGGDFAPDCTVKGAELASRELPDDIKIVLVGKEDIIQSKLKEYNITSPSIEIFNADDVIDMGEHPTKALSQKPTASIPVGYGLLKSGAVKAFCSAGNTGAMHVGAMFTIKAIEGIIRPGIAGFIPKESGDFGVIIDVGANADCKPDVLYQFGEMGALYAKHVFNIENPKVGLMNLGEEEQKGTLLTQAAYQLFKISNKFNFVGNIEGRDLFNDKADVVVCDGFTGNVILKMAESFFDLLQKRNIIDPYFDRFNYEAIGGSPILGINGNVVIGHGVSSAEAIKNMILLSVKMAESNIHLKIKQHLGE</sequence>
<dbReference type="Proteomes" id="UP000011135">
    <property type="component" value="Unassembled WGS sequence"/>
</dbReference>
<dbReference type="PIRSF" id="PIRSF002465">
    <property type="entry name" value="Phsphlp_syn_PlsX"/>
    <property type="match status" value="1"/>
</dbReference>
<evidence type="ECO:0000256" key="9">
    <source>
        <dbReference type="ARBA" id="ARBA00046608"/>
    </source>
</evidence>
<keyword evidence="5 10" id="KW-0443">Lipid metabolism</keyword>
<dbReference type="Gene3D" id="3.40.718.10">
    <property type="entry name" value="Isopropylmalate Dehydrogenase"/>
    <property type="match status" value="1"/>
</dbReference>
<dbReference type="GO" id="GO:0008654">
    <property type="term" value="P:phospholipid biosynthetic process"/>
    <property type="evidence" value="ECO:0007669"/>
    <property type="project" value="UniProtKB-KW"/>
</dbReference>
<evidence type="ECO:0000313" key="12">
    <source>
        <dbReference type="Proteomes" id="UP000011135"/>
    </source>
</evidence>
<comment type="similarity">
    <text evidence="10">Belongs to the PlsX family.</text>
</comment>
<dbReference type="GO" id="GO:0005737">
    <property type="term" value="C:cytoplasm"/>
    <property type="evidence" value="ECO:0007669"/>
    <property type="project" value="UniProtKB-SubCell"/>
</dbReference>
<comment type="subcellular location">
    <subcellularLocation>
        <location evidence="10">Cytoplasm</location>
    </subcellularLocation>
    <text evidence="10">Associated with the membrane possibly through PlsY.</text>
</comment>
<dbReference type="NCBIfam" id="TIGR00182">
    <property type="entry name" value="plsX"/>
    <property type="match status" value="1"/>
</dbReference>
<evidence type="ECO:0000256" key="8">
    <source>
        <dbReference type="ARBA" id="ARBA00024069"/>
    </source>
</evidence>
<dbReference type="UniPathway" id="UPA00085"/>
<keyword evidence="11" id="KW-0012">Acyltransferase</keyword>
<keyword evidence="6 10" id="KW-0594">Phospholipid biosynthesis</keyword>
<evidence type="ECO:0000256" key="7">
    <source>
        <dbReference type="ARBA" id="ARBA00023264"/>
    </source>
</evidence>
<evidence type="ECO:0000256" key="6">
    <source>
        <dbReference type="ARBA" id="ARBA00023209"/>
    </source>
</evidence>
<evidence type="ECO:0000256" key="10">
    <source>
        <dbReference type="HAMAP-Rule" id="MF_00019"/>
    </source>
</evidence>
<keyword evidence="3 10" id="KW-0444">Lipid biosynthesis</keyword>
<comment type="subunit">
    <text evidence="9 10">Homodimer. Probably interacts with PlsY.</text>
</comment>
<keyword evidence="12" id="KW-1185">Reference proteome</keyword>
<keyword evidence="2 10" id="KW-0963">Cytoplasm</keyword>
<keyword evidence="7 10" id="KW-1208">Phospholipid metabolism</keyword>
<evidence type="ECO:0000256" key="4">
    <source>
        <dbReference type="ARBA" id="ARBA00022679"/>
    </source>
</evidence>
<comment type="pathway">
    <text evidence="10">Lipid metabolism; phospholipid metabolism.</text>
</comment>
<dbReference type="InterPro" id="IPR012281">
    <property type="entry name" value="Phospholipid_synth_PlsX-like"/>
</dbReference>
<keyword evidence="4 10" id="KW-0808">Transferase</keyword>
<dbReference type="EC" id="2.3.1.274" evidence="8 10"/>